<organism evidence="1">
    <name type="scientific">uncultured Sulfurovum sp</name>
    <dbReference type="NCBI Taxonomy" id="269237"/>
    <lineage>
        <taxon>Bacteria</taxon>
        <taxon>Pseudomonadati</taxon>
        <taxon>Campylobacterota</taxon>
        <taxon>Epsilonproteobacteria</taxon>
        <taxon>Campylobacterales</taxon>
        <taxon>Sulfurovaceae</taxon>
        <taxon>Sulfurovum</taxon>
        <taxon>environmental samples</taxon>
    </lineage>
</organism>
<gene>
    <name evidence="1" type="ORF">HELGO_WM18595</name>
</gene>
<feature type="non-terminal residue" evidence="1">
    <location>
        <position position="1"/>
    </location>
</feature>
<accession>A0A6S6T6S6</accession>
<dbReference type="EMBL" id="CACVAX010000032">
    <property type="protein sequence ID" value="CAA6810913.1"/>
    <property type="molecule type" value="Genomic_DNA"/>
</dbReference>
<reference evidence="1" key="1">
    <citation type="submission" date="2020-01" db="EMBL/GenBank/DDBJ databases">
        <authorList>
            <person name="Meier V. D."/>
            <person name="Meier V D."/>
        </authorList>
    </citation>
    <scope>NUCLEOTIDE SEQUENCE</scope>
    <source>
        <strain evidence="1">HLG_WM_MAG_04</strain>
    </source>
</reference>
<evidence type="ECO:0000313" key="1">
    <source>
        <dbReference type="EMBL" id="CAA6810913.1"/>
    </source>
</evidence>
<dbReference type="AlphaFoldDB" id="A0A6S6T6S6"/>
<name>A0A6S6T6S6_9BACT</name>
<proteinExistence type="predicted"/>
<protein>
    <submittedName>
        <fullName evidence="1">Uncharacterized protein</fullName>
    </submittedName>
</protein>
<sequence length="46" mass="5546">KEPYRIKSIFKYGLEWLKNVLVNVSLKKQEFHILIGLLKRAFLKNE</sequence>